<sequence>MCGGAILAGLIPPRRVASGDLCPTSADFCPSAFSSSDHNSTPLKRPRSSPGEECAEKNVAKKKQRKNLYRGIRQRP</sequence>
<dbReference type="Proteomes" id="UP000231279">
    <property type="component" value="Unassembled WGS sequence"/>
</dbReference>
<dbReference type="OrthoDB" id="1930411at2759"/>
<gene>
    <name evidence="2" type="ORF">CDL12_03104</name>
</gene>
<protein>
    <submittedName>
        <fullName evidence="2">Uncharacterized protein</fullName>
    </submittedName>
</protein>
<feature type="region of interest" description="Disordered" evidence="1">
    <location>
        <begin position="32"/>
        <end position="76"/>
    </location>
</feature>
<feature type="compositionally biased region" description="Basic residues" evidence="1">
    <location>
        <begin position="60"/>
        <end position="76"/>
    </location>
</feature>
<dbReference type="AlphaFoldDB" id="A0A2G9I324"/>
<evidence type="ECO:0000256" key="1">
    <source>
        <dbReference type="SAM" id="MobiDB-lite"/>
    </source>
</evidence>
<evidence type="ECO:0000313" key="3">
    <source>
        <dbReference type="Proteomes" id="UP000231279"/>
    </source>
</evidence>
<organism evidence="2 3">
    <name type="scientific">Handroanthus impetiginosus</name>
    <dbReference type="NCBI Taxonomy" id="429701"/>
    <lineage>
        <taxon>Eukaryota</taxon>
        <taxon>Viridiplantae</taxon>
        <taxon>Streptophyta</taxon>
        <taxon>Embryophyta</taxon>
        <taxon>Tracheophyta</taxon>
        <taxon>Spermatophyta</taxon>
        <taxon>Magnoliopsida</taxon>
        <taxon>eudicotyledons</taxon>
        <taxon>Gunneridae</taxon>
        <taxon>Pentapetalae</taxon>
        <taxon>asterids</taxon>
        <taxon>lamiids</taxon>
        <taxon>Lamiales</taxon>
        <taxon>Bignoniaceae</taxon>
        <taxon>Crescentiina</taxon>
        <taxon>Tabebuia alliance</taxon>
        <taxon>Handroanthus</taxon>
    </lineage>
</organism>
<comment type="caution">
    <text evidence="2">The sequence shown here is derived from an EMBL/GenBank/DDBJ whole genome shotgun (WGS) entry which is preliminary data.</text>
</comment>
<proteinExistence type="predicted"/>
<reference evidence="3" key="1">
    <citation type="journal article" date="2018" name="Gigascience">
        <title>Genome assembly of the Pink Ipe (Handroanthus impetiginosus, Bignoniaceae), a highly valued, ecologically keystone Neotropical timber forest tree.</title>
        <authorList>
            <person name="Silva-Junior O.B."/>
            <person name="Grattapaglia D."/>
            <person name="Novaes E."/>
            <person name="Collevatti R.G."/>
        </authorList>
    </citation>
    <scope>NUCLEOTIDE SEQUENCE [LARGE SCALE GENOMIC DNA]</scope>
    <source>
        <strain evidence="3">cv. UFG-1</strain>
    </source>
</reference>
<feature type="compositionally biased region" description="Polar residues" evidence="1">
    <location>
        <begin position="32"/>
        <end position="42"/>
    </location>
</feature>
<evidence type="ECO:0000313" key="2">
    <source>
        <dbReference type="EMBL" id="PIN24154.1"/>
    </source>
</evidence>
<keyword evidence="3" id="KW-1185">Reference proteome</keyword>
<dbReference type="STRING" id="429701.A0A2G9I324"/>
<accession>A0A2G9I324</accession>
<dbReference type="EMBL" id="NKXS01000458">
    <property type="protein sequence ID" value="PIN24154.1"/>
    <property type="molecule type" value="Genomic_DNA"/>
</dbReference>
<name>A0A2G9I324_9LAMI</name>